<gene>
    <name evidence="1" type="ORF">HMPREF0742_01214</name>
</gene>
<organism evidence="1 2">
    <name type="scientific">Rothia aeria F0184</name>
    <dbReference type="NCBI Taxonomy" id="888019"/>
    <lineage>
        <taxon>Bacteria</taxon>
        <taxon>Bacillati</taxon>
        <taxon>Actinomycetota</taxon>
        <taxon>Actinomycetes</taxon>
        <taxon>Micrococcales</taxon>
        <taxon>Micrococcaceae</taxon>
        <taxon>Rothia</taxon>
    </lineage>
</organism>
<protein>
    <submittedName>
        <fullName evidence="1">Uncharacterized protein</fullName>
    </submittedName>
</protein>
<evidence type="ECO:0000313" key="1">
    <source>
        <dbReference type="EMBL" id="ERT66173.1"/>
    </source>
</evidence>
<proteinExistence type="predicted"/>
<accession>U7V613</accession>
<dbReference type="EMBL" id="AXZG01000037">
    <property type="protein sequence ID" value="ERT66173.1"/>
    <property type="molecule type" value="Genomic_DNA"/>
</dbReference>
<comment type="caution">
    <text evidence="1">The sequence shown here is derived from an EMBL/GenBank/DDBJ whole genome shotgun (WGS) entry which is preliminary data.</text>
</comment>
<evidence type="ECO:0000313" key="2">
    <source>
        <dbReference type="Proteomes" id="UP000017174"/>
    </source>
</evidence>
<reference evidence="1 2" key="1">
    <citation type="submission" date="2013-08" db="EMBL/GenBank/DDBJ databases">
        <authorList>
            <person name="Weinstock G."/>
            <person name="Sodergren E."/>
            <person name="Wylie T."/>
            <person name="Fulton L."/>
            <person name="Fulton R."/>
            <person name="Fronick C."/>
            <person name="O'Laughlin M."/>
            <person name="Godfrey J."/>
            <person name="Miner T."/>
            <person name="Herter B."/>
            <person name="Appelbaum E."/>
            <person name="Cordes M."/>
            <person name="Lek S."/>
            <person name="Wollam A."/>
            <person name="Pepin K.H."/>
            <person name="Palsikar V.B."/>
            <person name="Mitreva M."/>
            <person name="Wilson R.K."/>
        </authorList>
    </citation>
    <scope>NUCLEOTIDE SEQUENCE [LARGE SCALE GENOMIC DNA]</scope>
    <source>
        <strain evidence="1 2">F0184</strain>
    </source>
</reference>
<dbReference type="Proteomes" id="UP000017174">
    <property type="component" value="Unassembled WGS sequence"/>
</dbReference>
<sequence length="83" mass="9430">MPLGAQSGGLHRCIEPQGASLVCAGERLSPTPLQKRQNIAENLLYLPYQSLHTLKSAIFYRLTQKIQLFIRYTNKSAVFHRFV</sequence>
<dbReference type="AlphaFoldDB" id="U7V613"/>
<name>U7V613_9MICC</name>
<dbReference type="HOGENOM" id="CLU_2540495_0_0_11"/>